<keyword evidence="2" id="KW-1185">Reference proteome</keyword>
<dbReference type="Proteomes" id="UP000681356">
    <property type="component" value="Unassembled WGS sequence"/>
</dbReference>
<evidence type="ECO:0000313" key="2">
    <source>
        <dbReference type="Proteomes" id="UP000681356"/>
    </source>
</evidence>
<protein>
    <submittedName>
        <fullName evidence="1">Uncharacterized protein</fullName>
    </submittedName>
</protein>
<reference evidence="1" key="1">
    <citation type="submission" date="2021-04" db="EMBL/GenBank/DDBJ databases">
        <authorList>
            <person name="Yoon J."/>
        </authorList>
    </citation>
    <scope>NUCLEOTIDE SEQUENCE</scope>
    <source>
        <strain evidence="1">KMU-90</strain>
    </source>
</reference>
<evidence type="ECO:0000313" key="1">
    <source>
        <dbReference type="EMBL" id="MBS0123350.1"/>
    </source>
</evidence>
<dbReference type="RefSeq" id="WP_212535289.1">
    <property type="nucleotide sequence ID" value="NZ_JAGTUU010000001.1"/>
</dbReference>
<name>A0A8J7W9H0_9RHOB</name>
<gene>
    <name evidence="1" type="ORF">KB874_04335</name>
</gene>
<accession>A0A8J7W9H0</accession>
<organism evidence="1 2">
    <name type="scientific">Thetidibacter halocola</name>
    <dbReference type="NCBI Taxonomy" id="2827239"/>
    <lineage>
        <taxon>Bacteria</taxon>
        <taxon>Pseudomonadati</taxon>
        <taxon>Pseudomonadota</taxon>
        <taxon>Alphaproteobacteria</taxon>
        <taxon>Rhodobacterales</taxon>
        <taxon>Roseobacteraceae</taxon>
        <taxon>Thetidibacter</taxon>
    </lineage>
</organism>
<dbReference type="EMBL" id="JAGTUU010000001">
    <property type="protein sequence ID" value="MBS0123350.1"/>
    <property type="molecule type" value="Genomic_DNA"/>
</dbReference>
<sequence length="192" mass="21121">MKKSPDFVDLICASTDDQFDKAFDAFVEGAVEHLEVNKKNFATLNEVGLSGVFTASLKIPGVSVCQEAHSNGHVDITVHLNYCTPVRKKLFEAKIYGGPSYHISGLEQLLSRYTTGREGRGVVLSYVKNKNIAQLVKSVRAKMDEDLPCSQQGHTSDHTLKWSFLSHHAHSCGEELAVAHVSCNLFLEGSDK</sequence>
<proteinExistence type="predicted"/>
<dbReference type="AlphaFoldDB" id="A0A8J7W9H0"/>
<comment type="caution">
    <text evidence="1">The sequence shown here is derived from an EMBL/GenBank/DDBJ whole genome shotgun (WGS) entry which is preliminary data.</text>
</comment>